<evidence type="ECO:0000313" key="3">
    <source>
        <dbReference type="Proteomes" id="UP000076580"/>
    </source>
</evidence>
<dbReference type="Proteomes" id="UP000076580">
    <property type="component" value="Chromosome 01"/>
</dbReference>
<feature type="chain" id="PRO_5007580842" evidence="1">
    <location>
        <begin position="19"/>
        <end position="98"/>
    </location>
</feature>
<evidence type="ECO:0000313" key="2">
    <source>
        <dbReference type="EMBL" id="KYK58879.1"/>
    </source>
</evidence>
<dbReference type="EMBL" id="LAYC01000001">
    <property type="protein sequence ID" value="KYK58879.1"/>
    <property type="molecule type" value="Genomic_DNA"/>
</dbReference>
<evidence type="ECO:0000256" key="1">
    <source>
        <dbReference type="SAM" id="SignalP"/>
    </source>
</evidence>
<dbReference type="RefSeq" id="XP_040658231.1">
    <property type="nucleotide sequence ID" value="XM_040797348.1"/>
</dbReference>
<sequence>MHASITTIVAVLAGLSLAAPTVQPEKRWNYGDMMAQAVADNAAVYGKANSDAWVKAHGGDWWNKQGQYQKWNPMPEYTKWSPTTSTNPDEYRNKYWNI</sequence>
<feature type="signal peptide" evidence="1">
    <location>
        <begin position="1"/>
        <end position="18"/>
    </location>
</feature>
<comment type="caution">
    <text evidence="2">The sequence shown here is derived from an EMBL/GenBank/DDBJ whole genome shotgun (WGS) entry which is preliminary data.</text>
</comment>
<keyword evidence="3" id="KW-1185">Reference proteome</keyword>
<reference evidence="2 3" key="1">
    <citation type="journal article" date="2016" name="Sci. Rep.">
        <title>Insights into Adaptations to a Near-Obligate Nematode Endoparasitic Lifestyle from the Finished Genome of Drechmeria coniospora.</title>
        <authorList>
            <person name="Zhang L."/>
            <person name="Zhou Z."/>
            <person name="Guo Q."/>
            <person name="Fokkens L."/>
            <person name="Miskei M."/>
            <person name="Pocsi I."/>
            <person name="Zhang W."/>
            <person name="Chen M."/>
            <person name="Wang L."/>
            <person name="Sun Y."/>
            <person name="Donzelli B.G."/>
            <person name="Gibson D.M."/>
            <person name="Nelson D.R."/>
            <person name="Luo J.G."/>
            <person name="Rep M."/>
            <person name="Liu H."/>
            <person name="Yang S."/>
            <person name="Wang J."/>
            <person name="Krasnoff S.B."/>
            <person name="Xu Y."/>
            <person name="Molnar I."/>
            <person name="Lin M."/>
        </authorList>
    </citation>
    <scope>NUCLEOTIDE SEQUENCE [LARGE SCALE GENOMIC DNA]</scope>
    <source>
        <strain evidence="2 3">ARSEF 6962</strain>
    </source>
</reference>
<name>A0A151GP41_DRECN</name>
<dbReference type="GeneID" id="63712649"/>
<keyword evidence="1" id="KW-0732">Signal</keyword>
<gene>
    <name evidence="2" type="ORF">DCS_00006</name>
</gene>
<dbReference type="AlphaFoldDB" id="A0A151GP41"/>
<organism evidence="2 3">
    <name type="scientific">Drechmeria coniospora</name>
    <name type="common">Nematophagous fungus</name>
    <name type="synonym">Meria coniospora</name>
    <dbReference type="NCBI Taxonomy" id="98403"/>
    <lineage>
        <taxon>Eukaryota</taxon>
        <taxon>Fungi</taxon>
        <taxon>Dikarya</taxon>
        <taxon>Ascomycota</taxon>
        <taxon>Pezizomycotina</taxon>
        <taxon>Sordariomycetes</taxon>
        <taxon>Hypocreomycetidae</taxon>
        <taxon>Hypocreales</taxon>
        <taxon>Ophiocordycipitaceae</taxon>
        <taxon>Drechmeria</taxon>
    </lineage>
</organism>
<protein>
    <submittedName>
        <fullName evidence="2">Uncharacterized protein</fullName>
    </submittedName>
</protein>
<dbReference type="InParanoid" id="A0A151GP41"/>
<proteinExistence type="predicted"/>
<accession>A0A151GP41</accession>